<proteinExistence type="inferred from homology"/>
<dbReference type="InterPro" id="IPR001752">
    <property type="entry name" value="Kinesin_motor_dom"/>
</dbReference>
<dbReference type="Pfam" id="PF00225">
    <property type="entry name" value="Kinesin"/>
    <property type="match status" value="2"/>
</dbReference>
<dbReference type="InterPro" id="IPR027417">
    <property type="entry name" value="P-loop_NTPase"/>
</dbReference>
<dbReference type="SMART" id="SM00129">
    <property type="entry name" value="KISc"/>
    <property type="match status" value="1"/>
</dbReference>
<dbReference type="GO" id="GO:0003777">
    <property type="term" value="F:microtubule motor activity"/>
    <property type="evidence" value="ECO:0007669"/>
    <property type="project" value="InterPro"/>
</dbReference>
<dbReference type="Proteomes" id="UP000183567">
    <property type="component" value="Unassembled WGS sequence"/>
</dbReference>
<feature type="coiled-coil region" evidence="7">
    <location>
        <begin position="1586"/>
        <end position="1628"/>
    </location>
</feature>
<dbReference type="GO" id="GO:0051231">
    <property type="term" value="P:spindle elongation"/>
    <property type="evidence" value="ECO:0007669"/>
    <property type="project" value="TreeGrafter"/>
</dbReference>
<feature type="compositionally biased region" description="Polar residues" evidence="8">
    <location>
        <begin position="296"/>
        <end position="306"/>
    </location>
</feature>
<dbReference type="PROSITE" id="PS00411">
    <property type="entry name" value="KINESIN_MOTOR_1"/>
    <property type="match status" value="1"/>
</dbReference>
<feature type="coiled-coil region" evidence="7">
    <location>
        <begin position="605"/>
        <end position="660"/>
    </location>
</feature>
<feature type="coiled-coil region" evidence="7">
    <location>
        <begin position="1426"/>
        <end position="1453"/>
    </location>
</feature>
<feature type="compositionally biased region" description="Pro residues" evidence="8">
    <location>
        <begin position="1800"/>
        <end position="1815"/>
    </location>
</feature>
<keyword evidence="3 6" id="KW-0547">Nucleotide-binding</keyword>
<keyword evidence="2" id="KW-0963">Cytoplasm</keyword>
<dbReference type="STRING" id="180088.A0A1J8Q3W9"/>
<feature type="region of interest" description="Disordered" evidence="8">
    <location>
        <begin position="1770"/>
        <end position="1852"/>
    </location>
</feature>
<name>A0A1J8Q3W9_9AGAM</name>
<dbReference type="OrthoDB" id="3176171at2759"/>
<feature type="region of interest" description="Disordered" evidence="8">
    <location>
        <begin position="939"/>
        <end position="991"/>
    </location>
</feature>
<dbReference type="InterPro" id="IPR036961">
    <property type="entry name" value="Kinesin_motor_dom_sf"/>
</dbReference>
<reference evidence="10 11" key="1">
    <citation type="submission" date="2016-03" db="EMBL/GenBank/DDBJ databases">
        <title>Comparative genomics of the ectomycorrhizal sister species Rhizopogon vinicolor and Rhizopogon vesiculosus (Basidiomycota: Boletales) reveals a divergence of the mating type B locus.</title>
        <authorList>
            <person name="Mujic A.B."/>
            <person name="Kuo A."/>
            <person name="Tritt A."/>
            <person name="Lipzen A."/>
            <person name="Chen C."/>
            <person name="Johnson J."/>
            <person name="Sharma A."/>
            <person name="Barry K."/>
            <person name="Grigoriev I.V."/>
            <person name="Spatafora J.W."/>
        </authorList>
    </citation>
    <scope>NUCLEOTIDE SEQUENCE [LARGE SCALE GENOMIC DNA]</scope>
    <source>
        <strain evidence="10 11">AM-OR11-056</strain>
    </source>
</reference>
<feature type="region of interest" description="Disordered" evidence="8">
    <location>
        <begin position="52"/>
        <end position="71"/>
    </location>
</feature>
<dbReference type="PRINTS" id="PR00380">
    <property type="entry name" value="KINESINHEAVY"/>
</dbReference>
<feature type="compositionally biased region" description="Basic and acidic residues" evidence="8">
    <location>
        <begin position="896"/>
        <end position="910"/>
    </location>
</feature>
<dbReference type="PROSITE" id="PS50067">
    <property type="entry name" value="KINESIN_MOTOR_2"/>
    <property type="match status" value="1"/>
</dbReference>
<feature type="compositionally biased region" description="Basic and acidic residues" evidence="8">
    <location>
        <begin position="1344"/>
        <end position="1353"/>
    </location>
</feature>
<evidence type="ECO:0000256" key="8">
    <source>
        <dbReference type="SAM" id="MobiDB-lite"/>
    </source>
</evidence>
<evidence type="ECO:0000256" key="3">
    <source>
        <dbReference type="ARBA" id="ARBA00022741"/>
    </source>
</evidence>
<evidence type="ECO:0000256" key="6">
    <source>
        <dbReference type="PROSITE-ProRule" id="PRU00283"/>
    </source>
</evidence>
<feature type="region of interest" description="Disordered" evidence="8">
    <location>
        <begin position="1344"/>
        <end position="1368"/>
    </location>
</feature>
<dbReference type="GO" id="GO:0005737">
    <property type="term" value="C:cytoplasm"/>
    <property type="evidence" value="ECO:0007669"/>
    <property type="project" value="UniProtKB-SubCell"/>
</dbReference>
<comment type="subcellular location">
    <subcellularLocation>
        <location evidence="1">Cytoplasm</location>
    </subcellularLocation>
</comment>
<organism evidence="10 11">
    <name type="scientific">Rhizopogon vesiculosus</name>
    <dbReference type="NCBI Taxonomy" id="180088"/>
    <lineage>
        <taxon>Eukaryota</taxon>
        <taxon>Fungi</taxon>
        <taxon>Dikarya</taxon>
        <taxon>Basidiomycota</taxon>
        <taxon>Agaricomycotina</taxon>
        <taxon>Agaricomycetes</taxon>
        <taxon>Agaricomycetidae</taxon>
        <taxon>Boletales</taxon>
        <taxon>Suillineae</taxon>
        <taxon>Rhizopogonaceae</taxon>
        <taxon>Rhizopogon</taxon>
    </lineage>
</organism>
<feature type="compositionally biased region" description="Low complexity" evidence="8">
    <location>
        <begin position="939"/>
        <end position="965"/>
    </location>
</feature>
<feature type="coiled-coil region" evidence="7">
    <location>
        <begin position="1675"/>
        <end position="1768"/>
    </location>
</feature>
<feature type="compositionally biased region" description="Low complexity" evidence="8">
    <location>
        <begin position="284"/>
        <end position="295"/>
    </location>
</feature>
<evidence type="ECO:0000313" key="11">
    <source>
        <dbReference type="Proteomes" id="UP000183567"/>
    </source>
</evidence>
<evidence type="ECO:0000256" key="4">
    <source>
        <dbReference type="ARBA" id="ARBA00022840"/>
    </source>
</evidence>
<keyword evidence="6" id="KW-0505">Motor protein</keyword>
<feature type="compositionally biased region" description="Low complexity" evidence="8">
    <location>
        <begin position="268"/>
        <end position="277"/>
    </location>
</feature>
<feature type="region of interest" description="Disordered" evidence="8">
    <location>
        <begin position="265"/>
        <end position="351"/>
    </location>
</feature>
<evidence type="ECO:0000256" key="1">
    <source>
        <dbReference type="ARBA" id="ARBA00004496"/>
    </source>
</evidence>
<feature type="coiled-coil region" evidence="7">
    <location>
        <begin position="696"/>
        <end position="779"/>
    </location>
</feature>
<gene>
    <name evidence="10" type="ORF">AZE42_05256</name>
</gene>
<feature type="region of interest" description="Disordered" evidence="8">
    <location>
        <begin position="1961"/>
        <end position="1998"/>
    </location>
</feature>
<feature type="compositionally biased region" description="Basic and acidic residues" evidence="8">
    <location>
        <begin position="1961"/>
        <end position="1990"/>
    </location>
</feature>
<dbReference type="InterPro" id="IPR027640">
    <property type="entry name" value="Kinesin-like_fam"/>
</dbReference>
<comment type="similarity">
    <text evidence="6">Belongs to the TRAFAC class myosin-kinesin ATPase superfamily. Kinesin family.</text>
</comment>
<dbReference type="SUPFAM" id="SSF52540">
    <property type="entry name" value="P-loop containing nucleoside triphosphate hydrolases"/>
    <property type="match status" value="1"/>
</dbReference>
<evidence type="ECO:0000313" key="10">
    <source>
        <dbReference type="EMBL" id="OJA15749.1"/>
    </source>
</evidence>
<evidence type="ECO:0000256" key="2">
    <source>
        <dbReference type="ARBA" id="ARBA00022490"/>
    </source>
</evidence>
<dbReference type="Gene3D" id="3.40.850.10">
    <property type="entry name" value="Kinesin motor domain"/>
    <property type="match status" value="1"/>
</dbReference>
<protein>
    <recommendedName>
        <fullName evidence="9">Kinesin motor domain-containing protein</fullName>
    </recommendedName>
</protein>
<keyword evidence="5 7" id="KW-0175">Coiled coil</keyword>
<dbReference type="PANTHER" id="PTHR47969:SF15">
    <property type="entry name" value="CHROMOSOME-ASSOCIATED KINESIN KIF4A-RELATED"/>
    <property type="match status" value="1"/>
</dbReference>
<evidence type="ECO:0000256" key="7">
    <source>
        <dbReference type="SAM" id="Coils"/>
    </source>
</evidence>
<feature type="compositionally biased region" description="Polar residues" evidence="8">
    <location>
        <begin position="1817"/>
        <end position="1852"/>
    </location>
</feature>
<feature type="domain" description="Kinesin motor" evidence="9">
    <location>
        <begin position="15"/>
        <end position="464"/>
    </location>
</feature>
<feature type="region of interest" description="Disordered" evidence="8">
    <location>
        <begin position="877"/>
        <end position="911"/>
    </location>
</feature>
<feature type="coiled-coil region" evidence="7">
    <location>
        <begin position="843"/>
        <end position="870"/>
    </location>
</feature>
<feature type="coiled-coil region" evidence="7">
    <location>
        <begin position="523"/>
        <end position="557"/>
    </location>
</feature>
<keyword evidence="11" id="KW-1185">Reference proteome</keyword>
<evidence type="ECO:0000259" key="9">
    <source>
        <dbReference type="PROSITE" id="PS50067"/>
    </source>
</evidence>
<dbReference type="Gene3D" id="1.10.287.1490">
    <property type="match status" value="1"/>
</dbReference>
<dbReference type="GO" id="GO:0007018">
    <property type="term" value="P:microtubule-based movement"/>
    <property type="evidence" value="ECO:0007669"/>
    <property type="project" value="InterPro"/>
</dbReference>
<dbReference type="InterPro" id="IPR019821">
    <property type="entry name" value="Kinesin_motor_CS"/>
</dbReference>
<dbReference type="GO" id="GO:0005524">
    <property type="term" value="F:ATP binding"/>
    <property type="evidence" value="ECO:0007669"/>
    <property type="project" value="UniProtKB-UniRule"/>
</dbReference>
<dbReference type="GO" id="GO:0005875">
    <property type="term" value="C:microtubule associated complex"/>
    <property type="evidence" value="ECO:0007669"/>
    <property type="project" value="TreeGrafter"/>
</dbReference>
<keyword evidence="4 6" id="KW-0067">ATP-binding</keyword>
<dbReference type="GO" id="GO:0007052">
    <property type="term" value="P:mitotic spindle organization"/>
    <property type="evidence" value="ECO:0007669"/>
    <property type="project" value="TreeGrafter"/>
</dbReference>
<sequence length="1998" mass="221128">MAPSSSSSSSGASTSVQVALRIRPTTTQDTVSIPARFQRTIIHATSSTSVTVDASSAAPTSSGSATAASPSSSIGKKQVFTFDQVHPPTVTQDALFTSTAHPLISRFMEGFNCTILAYGQTSSGKTFTMTGIDLDADPSDHNNGMGIIPRAVATIFSQARKLKEKRGGTWSYSIKGSFIEVYNEDLIDLLSSDEATGGRREVQIREGKDGSIIWGGLREISVRNSNEVMNLIRQGTSIRRTNETDMNAQSSRSHAIFSLTLTQKKFTGSGMPPRSSSPLPPSGRSPSRLARPGSLYTTSGSNSVRVSSPPMGRPATPSFQAAMGRGGGLRPASSLGLRPPDNRQDDDEGGDWTTIVSKFHFVDLAGSERLKRTAAAGERIKEGISINSGLLALGNVISALGDPSRAKSHTNSHVPYRDSKLTRLLQDSLGGNAHTLMIACVSPTEWNVGETVNTLKYANRARNIKNRAVVNEKEDGWDDIEWLQGTVTRLRKEVKQLKDGGGMFPAIVADSRATVSEEAGGNSKKLLTQMAGLQNSYEDLREKYVERTEDLARLRRELGERHRTTSGGTVGGTAKYEEIVGPVIEEYEKTISAMEAELGLNRAALRLTNDMMEEKEDELAQVIERHSATELYVEELRGRLAKLTEREASTEAYVRDLEEKMKSSDETSMSSSESLTDLKREVARYKEAESHTTSYIADLEARLARSDESALALQQTIERLEGDCERRREEVATLTTRLENLSQDGASWRTDLEERERKVKELEQKMETWERKRKEANEDRIRLGDMVGEVELAKRTLESFNGVGSKVGSASTSGASTPATVESTVETQLVALQETHAATLRDLSSVTKKYQDALQEIADLAAQIQEAKLSNLTIPETSIVDKAEPPPSRRRMTSSKSREALADSPHDAAGRRVFFRQPPSVESFHARSIPLPVSQSLSQELSSARSREASVSSHGSNGSISYSPSHRPNLSISLSSHGGATTPTEQRSAVSMEKEIMRLQEVLREREAEISALESSLKEKDQSMTSPSELLVPEMDHSTHLSPTTIQKFNAVRTSMRLHHGLLPQVDSDAPDNDVDESLDKLNELMLSMAQKESQHKELVDSLNGQLAQVQRAHDELITLSRDQVRTYSWLSCLSDSNGMQTLNMSTELEGLRAKHHEDLFELEAVKQREVELLESIKQAEESHAAEVAKLRSEHEEALRAKCLEVDALTIRLKDEHETSLNGLRDQLSEASAALEKALGEHESAFGKLQAEHKEALERHAQEAKEILERTVEEHQHVIAKSRTDHEDVLKVKDEQAAADLHRTEEEYYNALTKLRTDHAEALQKQAADAAATLERLREDHASELRMSEKARECSLSQSESSRDSALRELQDEHAAAVARKEAAYMEDIEKLKAEHARLLSGKEEDYRARRENMKSEHTTAVAVIREESEAQVEQLTKTLTRLEEETAASVAKMRENHDSSTHALSERHAALLLEVTRSHEEEITRLKSSHDSVIKDAATTVQDERASLLTSHATAIAGLKAGHEASLAEIQTALIAAQEKHTSDLKESRTASERMIAEEREYLTSTIASLEHKHSSEREVLLNDQDLLSQELESHKIAIKDAQEQSQRELLAERQRSRSAATELEEKHSAECNLMRKDYDVLVQELETLKAAASESAVVHAGHKSTVSEQATTITSLEEDLADVRSEKAGLQAQVAKLVAELEQTRTEKAKFIQEASKRESLVDELDKHRSLIAEMQENLQRVKDEKDNLQMERNRQEAAMRDIQAQIARSPSVQDSSTPRPQPDRNISFTRMNGTTKLPPPTPPPSMPPPPAPKTQESQFSLSTQSSFHSASPSKDSTAESPATSVTSIASPGVDSKAITAKLEDQAKHISEQEVMIKTLNKQLSHCESDLATHMDLVSTLETSLGDSEKNLRKARMQATELASERDSLSSQIESLRSELQEARREVVTVRKSIVEEKQSLESRLGEERREKERNRAQLESRMEELQKRKSKFACL</sequence>
<feature type="compositionally biased region" description="Polar residues" evidence="8">
    <location>
        <begin position="966"/>
        <end position="989"/>
    </location>
</feature>
<feature type="coiled-coil region" evidence="7">
    <location>
        <begin position="1163"/>
        <end position="1274"/>
    </location>
</feature>
<dbReference type="EMBL" id="LVVM01002902">
    <property type="protein sequence ID" value="OJA15749.1"/>
    <property type="molecule type" value="Genomic_DNA"/>
</dbReference>
<comment type="caution">
    <text evidence="10">The sequence shown here is derived from an EMBL/GenBank/DDBJ whole genome shotgun (WGS) entry which is preliminary data.</text>
</comment>
<accession>A0A1J8Q3W9</accession>
<dbReference type="PANTHER" id="PTHR47969">
    <property type="entry name" value="CHROMOSOME-ASSOCIATED KINESIN KIF4A-RELATED"/>
    <property type="match status" value="1"/>
</dbReference>
<evidence type="ECO:0000256" key="5">
    <source>
        <dbReference type="ARBA" id="ARBA00023054"/>
    </source>
</evidence>
<feature type="binding site" evidence="6">
    <location>
        <begin position="119"/>
        <end position="126"/>
    </location>
    <ligand>
        <name>ATP</name>
        <dbReference type="ChEBI" id="CHEBI:30616"/>
    </ligand>
</feature>
<dbReference type="GO" id="GO:0008017">
    <property type="term" value="F:microtubule binding"/>
    <property type="evidence" value="ECO:0007669"/>
    <property type="project" value="InterPro"/>
</dbReference>
<feature type="compositionally biased region" description="Polar residues" evidence="8">
    <location>
        <begin position="1770"/>
        <end position="1798"/>
    </location>
</feature>